<keyword evidence="5" id="KW-0289">Folate biosynthesis</keyword>
<evidence type="ECO:0000256" key="3">
    <source>
        <dbReference type="ARBA" id="ARBA00005708"/>
    </source>
</evidence>
<accession>A0A426FRC2</accession>
<evidence type="ECO:0000313" key="9">
    <source>
        <dbReference type="EMBL" id="RRN45259.1"/>
    </source>
</evidence>
<evidence type="ECO:0000256" key="1">
    <source>
        <dbReference type="ARBA" id="ARBA00001353"/>
    </source>
</evidence>
<name>A0A426FRC2_9BURK</name>
<dbReference type="GO" id="GO:0005737">
    <property type="term" value="C:cytoplasm"/>
    <property type="evidence" value="ECO:0007669"/>
    <property type="project" value="TreeGrafter"/>
</dbReference>
<dbReference type="EC" id="4.1.2.25" evidence="4"/>
<evidence type="ECO:0000256" key="7">
    <source>
        <dbReference type="ARBA" id="ARBA00032903"/>
    </source>
</evidence>
<sequence length="136" mass="14952">MISPGAFPAMSEQSPHIFLKGLSVDSLIGVYPEERRAPQPLLIDVEVGLPSLSPFLTDQFEQTIDYAGVAELVRHEAAQQRFQLLERMAHHLCETIATRFHAPWVRMAIVKPGIVPGADAVGVRYCFRAPVSASGE</sequence>
<organism evidence="9 10">
    <name type="scientific">Lautropia dentalis</name>
    <dbReference type="NCBI Taxonomy" id="2490857"/>
    <lineage>
        <taxon>Bacteria</taxon>
        <taxon>Pseudomonadati</taxon>
        <taxon>Pseudomonadota</taxon>
        <taxon>Betaproteobacteria</taxon>
        <taxon>Burkholderiales</taxon>
        <taxon>Burkholderiaceae</taxon>
        <taxon>Lautropia</taxon>
    </lineage>
</organism>
<dbReference type="Pfam" id="PF02152">
    <property type="entry name" value="FolB"/>
    <property type="match status" value="1"/>
</dbReference>
<evidence type="ECO:0000256" key="2">
    <source>
        <dbReference type="ARBA" id="ARBA00005013"/>
    </source>
</evidence>
<dbReference type="OrthoDB" id="9810587at2"/>
<proteinExistence type="inferred from homology"/>
<evidence type="ECO:0000256" key="4">
    <source>
        <dbReference type="ARBA" id="ARBA00013043"/>
    </source>
</evidence>
<comment type="catalytic activity">
    <reaction evidence="1">
        <text>7,8-dihydroneopterin = 6-hydroxymethyl-7,8-dihydropterin + glycolaldehyde</text>
        <dbReference type="Rhea" id="RHEA:10540"/>
        <dbReference type="ChEBI" id="CHEBI:17001"/>
        <dbReference type="ChEBI" id="CHEBI:17071"/>
        <dbReference type="ChEBI" id="CHEBI:44841"/>
        <dbReference type="EC" id="4.1.2.25"/>
    </reaction>
</comment>
<dbReference type="PANTHER" id="PTHR42844">
    <property type="entry name" value="DIHYDRONEOPTERIN ALDOLASE 1-RELATED"/>
    <property type="match status" value="1"/>
</dbReference>
<comment type="similarity">
    <text evidence="3">Belongs to the DHNA family.</text>
</comment>
<evidence type="ECO:0000313" key="10">
    <source>
        <dbReference type="Proteomes" id="UP000270261"/>
    </source>
</evidence>
<reference evidence="9 10" key="1">
    <citation type="submission" date="2018-11" db="EMBL/GenBank/DDBJ databases">
        <title>Genome sequencing of Lautropia sp. KCOM 2505 (= ChDC F240).</title>
        <authorList>
            <person name="Kook J.-K."/>
            <person name="Park S.-N."/>
            <person name="Lim Y.K."/>
        </authorList>
    </citation>
    <scope>NUCLEOTIDE SEQUENCE [LARGE SCALE GENOMIC DNA]</scope>
    <source>
        <strain evidence="9 10">KCOM 2505</strain>
    </source>
</reference>
<dbReference type="GO" id="GO:0004150">
    <property type="term" value="F:dihydroneopterin aldolase activity"/>
    <property type="evidence" value="ECO:0007669"/>
    <property type="project" value="UniProtKB-EC"/>
</dbReference>
<evidence type="ECO:0000256" key="6">
    <source>
        <dbReference type="ARBA" id="ARBA00023239"/>
    </source>
</evidence>
<comment type="caution">
    <text evidence="9">The sequence shown here is derived from an EMBL/GenBank/DDBJ whole genome shotgun (WGS) entry which is preliminary data.</text>
</comment>
<dbReference type="EMBL" id="RRUE01000001">
    <property type="protein sequence ID" value="RRN45259.1"/>
    <property type="molecule type" value="Genomic_DNA"/>
</dbReference>
<dbReference type="PANTHER" id="PTHR42844:SF1">
    <property type="entry name" value="DIHYDRONEOPTERIN ALDOLASE 1-RELATED"/>
    <property type="match status" value="1"/>
</dbReference>
<dbReference type="SUPFAM" id="SSF55620">
    <property type="entry name" value="Tetrahydrobiopterin biosynthesis enzymes-like"/>
    <property type="match status" value="1"/>
</dbReference>
<dbReference type="Proteomes" id="UP000270261">
    <property type="component" value="Unassembled WGS sequence"/>
</dbReference>
<dbReference type="SMART" id="SM00905">
    <property type="entry name" value="FolB"/>
    <property type="match status" value="1"/>
</dbReference>
<keyword evidence="10" id="KW-1185">Reference proteome</keyword>
<evidence type="ECO:0000259" key="8">
    <source>
        <dbReference type="SMART" id="SM00905"/>
    </source>
</evidence>
<comment type="pathway">
    <text evidence="2">Cofactor biosynthesis; tetrahydrofolate biosynthesis; 2-amino-4-hydroxy-6-hydroxymethyl-7,8-dihydropteridine diphosphate from 7,8-dihydroneopterin triphosphate: step 3/4.</text>
</comment>
<keyword evidence="6" id="KW-0456">Lyase</keyword>
<dbReference type="NCBIfam" id="TIGR00526">
    <property type="entry name" value="folB_dom"/>
    <property type="match status" value="1"/>
</dbReference>
<dbReference type="Gene3D" id="3.30.1130.10">
    <property type="match status" value="1"/>
</dbReference>
<dbReference type="GO" id="GO:0046656">
    <property type="term" value="P:folic acid biosynthetic process"/>
    <property type="evidence" value="ECO:0007669"/>
    <property type="project" value="UniProtKB-KW"/>
</dbReference>
<dbReference type="InterPro" id="IPR043133">
    <property type="entry name" value="GTP-CH-I_C/QueF"/>
</dbReference>
<evidence type="ECO:0000256" key="5">
    <source>
        <dbReference type="ARBA" id="ARBA00022909"/>
    </source>
</evidence>
<feature type="domain" description="Dihydroneopterin aldolase/epimerase" evidence="8">
    <location>
        <begin position="17"/>
        <end position="125"/>
    </location>
</feature>
<gene>
    <name evidence="9" type="ORF">EHV23_03225</name>
</gene>
<protein>
    <recommendedName>
        <fullName evidence="4">dihydroneopterin aldolase</fullName>
        <ecNumber evidence="4">4.1.2.25</ecNumber>
    </recommendedName>
    <alternativeName>
        <fullName evidence="7">7,8-dihydroneopterin aldolase</fullName>
    </alternativeName>
</protein>
<dbReference type="AlphaFoldDB" id="A0A426FRC2"/>
<dbReference type="InterPro" id="IPR006156">
    <property type="entry name" value="Dihydroneopterin_aldolase"/>
</dbReference>
<dbReference type="InterPro" id="IPR006157">
    <property type="entry name" value="FolB_dom"/>
</dbReference>